<dbReference type="OrthoDB" id="5296at2759"/>
<protein>
    <recommendedName>
        <fullName evidence="4">NAD(P)-binding protein</fullName>
    </recommendedName>
</protein>
<evidence type="ECO:0000313" key="3">
    <source>
        <dbReference type="Proteomes" id="UP000623687"/>
    </source>
</evidence>
<dbReference type="GO" id="GO:0005737">
    <property type="term" value="C:cytoplasm"/>
    <property type="evidence" value="ECO:0007669"/>
    <property type="project" value="TreeGrafter"/>
</dbReference>
<dbReference type="CDD" id="cd05325">
    <property type="entry name" value="carb_red_sniffer_like_SDR_c"/>
    <property type="match status" value="1"/>
</dbReference>
<evidence type="ECO:0000313" key="2">
    <source>
        <dbReference type="EMBL" id="KAF7433311.1"/>
    </source>
</evidence>
<accession>A0A8H7DSS4</accession>
<dbReference type="Gene3D" id="3.40.50.720">
    <property type="entry name" value="NAD(P)-binding Rossmann-like Domain"/>
    <property type="match status" value="1"/>
</dbReference>
<reference evidence="2" key="1">
    <citation type="submission" date="2019-07" db="EMBL/GenBank/DDBJ databases">
        <authorList>
            <person name="Palmer J.M."/>
        </authorList>
    </citation>
    <scope>NUCLEOTIDE SEQUENCE</scope>
    <source>
        <strain evidence="2">PC9</strain>
    </source>
</reference>
<dbReference type="InterPro" id="IPR036291">
    <property type="entry name" value="NAD(P)-bd_dom_sf"/>
</dbReference>
<gene>
    <name evidence="2" type="ORF">PC9H_005261</name>
</gene>
<dbReference type="RefSeq" id="XP_036633338.1">
    <property type="nucleotide sequence ID" value="XM_036774836.1"/>
</dbReference>
<dbReference type="Proteomes" id="UP000623687">
    <property type="component" value="Unassembled WGS sequence"/>
</dbReference>
<dbReference type="InterPro" id="IPR051468">
    <property type="entry name" value="Fungal_SecMetab_SDRs"/>
</dbReference>
<proteinExistence type="inferred from homology"/>
<dbReference type="VEuPathDB" id="FungiDB:PC9H_005261"/>
<evidence type="ECO:0008006" key="4">
    <source>
        <dbReference type="Google" id="ProtNLM"/>
    </source>
</evidence>
<comment type="caution">
    <text evidence="2">The sequence shown here is derived from an EMBL/GenBank/DDBJ whole genome shotgun (WGS) entry which is preliminary data.</text>
</comment>
<organism evidence="2 3">
    <name type="scientific">Pleurotus ostreatus</name>
    <name type="common">Oyster mushroom</name>
    <name type="synonym">White-rot fungus</name>
    <dbReference type="NCBI Taxonomy" id="5322"/>
    <lineage>
        <taxon>Eukaryota</taxon>
        <taxon>Fungi</taxon>
        <taxon>Dikarya</taxon>
        <taxon>Basidiomycota</taxon>
        <taxon>Agaricomycotina</taxon>
        <taxon>Agaricomycetes</taxon>
        <taxon>Agaricomycetidae</taxon>
        <taxon>Agaricales</taxon>
        <taxon>Pleurotineae</taxon>
        <taxon>Pleurotaceae</taxon>
        <taxon>Pleurotus</taxon>
    </lineage>
</organism>
<dbReference type="GO" id="GO:0016491">
    <property type="term" value="F:oxidoreductase activity"/>
    <property type="evidence" value="ECO:0007669"/>
    <property type="project" value="TreeGrafter"/>
</dbReference>
<dbReference type="AlphaFoldDB" id="A0A8H7DSS4"/>
<sequence length="262" mass="29328">MSPHRFLLVSPATRGISLAVTRQLLRTTDLPLFATHRSDNADEVRENILSPLKGEGEDRLHLLKLDLTSEESIMSAAESLATKLPKDTESYIHTAFFGGGVLHPEKQPSDLNEKNIASTFQINVISHLLLIKHFSRFLPPAKPKEELDVPAKWVHVSARVGSIEDNKRGGWYSYRSSKAALNQVIKTFDLQLQMNKNQAICVGVHPGTVKTDLSRGFWESTDVKDKAFEPEDAASKLVGVIDQLKVEQRGKIWDWAGKQVPW</sequence>
<comment type="similarity">
    <text evidence="1">Belongs to the short-chain dehydrogenases/reductases (SDR) family.</text>
</comment>
<dbReference type="Pfam" id="PF00106">
    <property type="entry name" value="adh_short"/>
    <property type="match status" value="1"/>
</dbReference>
<dbReference type="GeneID" id="59375079"/>
<dbReference type="EMBL" id="JACETU010000003">
    <property type="protein sequence ID" value="KAF7433311.1"/>
    <property type="molecule type" value="Genomic_DNA"/>
</dbReference>
<evidence type="ECO:0000256" key="1">
    <source>
        <dbReference type="ARBA" id="ARBA00006484"/>
    </source>
</evidence>
<dbReference type="PANTHER" id="PTHR43544:SF12">
    <property type="entry name" value="NAD(P)-BINDING ROSSMANN-FOLD SUPERFAMILY PROTEIN"/>
    <property type="match status" value="1"/>
</dbReference>
<dbReference type="PANTHER" id="PTHR43544">
    <property type="entry name" value="SHORT-CHAIN DEHYDROGENASE/REDUCTASE"/>
    <property type="match status" value="1"/>
</dbReference>
<name>A0A8H7DSS4_PLEOS</name>
<dbReference type="SUPFAM" id="SSF51735">
    <property type="entry name" value="NAD(P)-binding Rossmann-fold domains"/>
    <property type="match status" value="1"/>
</dbReference>
<keyword evidence="3" id="KW-1185">Reference proteome</keyword>
<dbReference type="InterPro" id="IPR002347">
    <property type="entry name" value="SDR_fam"/>
</dbReference>